<dbReference type="KEGG" id="siw:GH266_00880"/>
<evidence type="ECO:0000256" key="1">
    <source>
        <dbReference type="SAM" id="MobiDB-lite"/>
    </source>
</evidence>
<dbReference type="Pfam" id="PF09948">
    <property type="entry name" value="PpoB2"/>
    <property type="match status" value="1"/>
</dbReference>
<feature type="transmembrane region" description="Helical" evidence="2">
    <location>
        <begin position="130"/>
        <end position="151"/>
    </location>
</feature>
<dbReference type="OrthoDB" id="164118at2"/>
<evidence type="ECO:0000313" key="3">
    <source>
        <dbReference type="EMBL" id="QGZ33183.1"/>
    </source>
</evidence>
<organism evidence="3 4">
    <name type="scientific">Stappia indica</name>
    <dbReference type="NCBI Taxonomy" id="538381"/>
    <lineage>
        <taxon>Bacteria</taxon>
        <taxon>Pseudomonadati</taxon>
        <taxon>Pseudomonadota</taxon>
        <taxon>Alphaproteobacteria</taxon>
        <taxon>Hyphomicrobiales</taxon>
        <taxon>Stappiaceae</taxon>
        <taxon>Stappia</taxon>
    </lineage>
</organism>
<reference evidence="3 4" key="1">
    <citation type="submission" date="2019-12" db="EMBL/GenBank/DDBJ databases">
        <title>The genome of Stappia indica PHM037.</title>
        <authorList>
            <person name="Kacar D."/>
            <person name="Galan B."/>
            <person name="Canedo L."/>
            <person name="Rodriguez P."/>
            <person name="de la Calle F."/>
            <person name="Garcia J.L."/>
        </authorList>
    </citation>
    <scope>NUCLEOTIDE SEQUENCE [LARGE SCALE GENOMIC DNA]</scope>
    <source>
        <strain evidence="3 4">PHM037</strain>
    </source>
</reference>
<dbReference type="AlphaFoldDB" id="A0A857C2J2"/>
<dbReference type="EMBL" id="CP046908">
    <property type="protein sequence ID" value="QGZ33183.1"/>
    <property type="molecule type" value="Genomic_DNA"/>
</dbReference>
<keyword evidence="2" id="KW-0472">Membrane</keyword>
<feature type="transmembrane region" description="Helical" evidence="2">
    <location>
        <begin position="237"/>
        <end position="258"/>
    </location>
</feature>
<dbReference type="Proteomes" id="UP000435648">
    <property type="component" value="Chromosome"/>
</dbReference>
<feature type="transmembrane region" description="Helical" evidence="2">
    <location>
        <begin position="107"/>
        <end position="123"/>
    </location>
</feature>
<proteinExistence type="predicted"/>
<keyword evidence="2" id="KW-0812">Transmembrane</keyword>
<feature type="transmembrane region" description="Helical" evidence="2">
    <location>
        <begin position="74"/>
        <end position="101"/>
    </location>
</feature>
<gene>
    <name evidence="3" type="ORF">GH266_00880</name>
</gene>
<accession>A0A857C2J2</accession>
<evidence type="ECO:0000256" key="2">
    <source>
        <dbReference type="SAM" id="Phobius"/>
    </source>
</evidence>
<dbReference type="InterPro" id="IPR018688">
    <property type="entry name" value="PpoB2-like"/>
</dbReference>
<feature type="region of interest" description="Disordered" evidence="1">
    <location>
        <begin position="28"/>
        <end position="62"/>
    </location>
</feature>
<evidence type="ECO:0000313" key="4">
    <source>
        <dbReference type="Proteomes" id="UP000435648"/>
    </source>
</evidence>
<feature type="transmembrane region" description="Helical" evidence="2">
    <location>
        <begin position="204"/>
        <end position="231"/>
    </location>
</feature>
<feature type="transmembrane region" description="Helical" evidence="2">
    <location>
        <begin position="342"/>
        <end position="364"/>
    </location>
</feature>
<feature type="transmembrane region" description="Helical" evidence="2">
    <location>
        <begin position="157"/>
        <end position="183"/>
    </location>
</feature>
<sequence length="366" mass="38974">MQARAQRIWSHPVRRGWHVGLNVLSSAKPPEQVPERRSDTVSAGIETSAKRTGGPRDPQEEPGIWSLAARHPRAVVLICIGIVSLAGWMYLAAMVAAMLPVMDMGELGPGMALFNAFNIFAGLPAEARALLAAICLPEGASTFGMPASAVWSVHDMLLVLVMWVAMALAMMLPTAAPVIANFAERARRDPQAGGYGLPAGRATLVLTLGYLSVWMAYAVVATAAQAALTMAGALTPMMAPVTTVLAGTTLVAAGIYQFTPAKAACLWRCRNPKLFFASHRPASLAETFRLGVMQGMFCFGCCWALMTVMFAVGIMNVLWIALLGLLMGLEKTFLSERLPQVIGVFLLLWGGFLLSLAAFGRVALAG</sequence>
<keyword evidence="2" id="KW-1133">Transmembrane helix</keyword>
<name>A0A857C2J2_9HYPH</name>
<feature type="transmembrane region" description="Helical" evidence="2">
    <location>
        <begin position="297"/>
        <end position="322"/>
    </location>
</feature>
<protein>
    <submittedName>
        <fullName evidence="3">DUF2182 domain-containing protein</fullName>
    </submittedName>
</protein>